<organism evidence="2 3">
    <name type="scientific">Spirodela intermedia</name>
    <name type="common">Intermediate duckweed</name>
    <dbReference type="NCBI Taxonomy" id="51605"/>
    <lineage>
        <taxon>Eukaryota</taxon>
        <taxon>Viridiplantae</taxon>
        <taxon>Streptophyta</taxon>
        <taxon>Embryophyta</taxon>
        <taxon>Tracheophyta</taxon>
        <taxon>Spermatophyta</taxon>
        <taxon>Magnoliopsida</taxon>
        <taxon>Liliopsida</taxon>
        <taxon>Araceae</taxon>
        <taxon>Lemnoideae</taxon>
        <taxon>Spirodela</taxon>
    </lineage>
</organism>
<sequence>MRRWDIGRWRGGNNSTYQLLLARPVRFGAILILFRLPWPQPIIYMRGKRESGRKEERERESEALHVSGEHKEGGGLMDKIKDMIKEKLHYEEEGGGLVEKIKEKIYQLGNGEEEKEEGGGLKERIKEMIKETFHELI</sequence>
<dbReference type="EMBL" id="LR746264">
    <property type="protein sequence ID" value="CAA7388138.1"/>
    <property type="molecule type" value="Genomic_DNA"/>
</dbReference>
<proteinExistence type="predicted"/>
<evidence type="ECO:0000313" key="2">
    <source>
        <dbReference type="EMBL" id="CAA7388138.1"/>
    </source>
</evidence>
<protein>
    <submittedName>
        <fullName evidence="2">Uncharacterized protein</fullName>
    </submittedName>
</protein>
<evidence type="ECO:0000313" key="3">
    <source>
        <dbReference type="Proteomes" id="UP000663760"/>
    </source>
</evidence>
<accession>A0A7I8JWG7</accession>
<feature type="region of interest" description="Disordered" evidence="1">
    <location>
        <begin position="48"/>
        <end position="75"/>
    </location>
</feature>
<dbReference type="AlphaFoldDB" id="A0A7I8JWG7"/>
<keyword evidence="3" id="KW-1185">Reference proteome</keyword>
<dbReference type="Proteomes" id="UP000663760">
    <property type="component" value="Chromosome 1"/>
</dbReference>
<gene>
    <name evidence="2" type="ORF">SI8410_01000438</name>
</gene>
<reference evidence="2" key="1">
    <citation type="submission" date="2020-02" db="EMBL/GenBank/DDBJ databases">
        <authorList>
            <person name="Scholz U."/>
            <person name="Mascher M."/>
            <person name="Fiebig A."/>
        </authorList>
    </citation>
    <scope>NUCLEOTIDE SEQUENCE</scope>
</reference>
<name>A0A7I8JWG7_SPIIN</name>
<evidence type="ECO:0000256" key="1">
    <source>
        <dbReference type="SAM" id="MobiDB-lite"/>
    </source>
</evidence>